<protein>
    <submittedName>
        <fullName evidence="5">GntR family transcriptional regulator</fullName>
    </submittedName>
</protein>
<dbReference type="SMART" id="SM00345">
    <property type="entry name" value="HTH_GNTR"/>
    <property type="match status" value="1"/>
</dbReference>
<gene>
    <name evidence="5" type="ORF">DIW15_01435</name>
</gene>
<dbReference type="InterPro" id="IPR050679">
    <property type="entry name" value="Bact_HTH_transcr_reg"/>
</dbReference>
<dbReference type="GO" id="GO:0003700">
    <property type="term" value="F:DNA-binding transcription factor activity"/>
    <property type="evidence" value="ECO:0007669"/>
    <property type="project" value="InterPro"/>
</dbReference>
<dbReference type="CDD" id="cd07377">
    <property type="entry name" value="WHTH_GntR"/>
    <property type="match status" value="1"/>
</dbReference>
<dbReference type="InterPro" id="IPR036388">
    <property type="entry name" value="WH-like_DNA-bd_sf"/>
</dbReference>
<accession>A0A3D4S3E5</accession>
<evidence type="ECO:0000256" key="2">
    <source>
        <dbReference type="ARBA" id="ARBA00023125"/>
    </source>
</evidence>
<dbReference type="Proteomes" id="UP000262195">
    <property type="component" value="Unassembled WGS sequence"/>
</dbReference>
<comment type="caution">
    <text evidence="5">The sequence shown here is derived from an EMBL/GenBank/DDBJ whole genome shotgun (WGS) entry which is preliminary data.</text>
</comment>
<dbReference type="PROSITE" id="PS50949">
    <property type="entry name" value="HTH_GNTR"/>
    <property type="match status" value="1"/>
</dbReference>
<dbReference type="Pfam" id="PF07702">
    <property type="entry name" value="UTRA"/>
    <property type="match status" value="1"/>
</dbReference>
<dbReference type="SMART" id="SM00866">
    <property type="entry name" value="UTRA"/>
    <property type="match status" value="1"/>
</dbReference>
<dbReference type="STRING" id="1121105.GCA_000421665_00085"/>
<dbReference type="InterPro" id="IPR036390">
    <property type="entry name" value="WH_DNA-bd_sf"/>
</dbReference>
<dbReference type="Gene3D" id="1.10.10.10">
    <property type="entry name" value="Winged helix-like DNA-binding domain superfamily/Winged helix DNA-binding domain"/>
    <property type="match status" value="1"/>
</dbReference>
<evidence type="ECO:0000256" key="1">
    <source>
        <dbReference type="ARBA" id="ARBA00023015"/>
    </source>
</evidence>
<proteinExistence type="predicted"/>
<keyword evidence="1" id="KW-0805">Transcription regulation</keyword>
<dbReference type="SUPFAM" id="SSF46785">
    <property type="entry name" value="Winged helix' DNA-binding domain"/>
    <property type="match status" value="1"/>
</dbReference>
<dbReference type="InterPro" id="IPR028978">
    <property type="entry name" value="Chorismate_lyase_/UTRA_dom_sf"/>
</dbReference>
<dbReference type="PRINTS" id="PR00035">
    <property type="entry name" value="HTHGNTR"/>
</dbReference>
<dbReference type="Gene3D" id="3.40.1410.10">
    <property type="entry name" value="Chorismate lyase-like"/>
    <property type="match status" value="1"/>
</dbReference>
<dbReference type="AlphaFoldDB" id="A0A3D4S3E5"/>
<dbReference type="InterPro" id="IPR000524">
    <property type="entry name" value="Tscrpt_reg_HTH_GntR"/>
</dbReference>
<sequence>MSIKSKSDHIYLDLKKRIYSEEFDHYQILPTEKELELAYNASRNTVRKAIRLLNIEGLVYSKTGSSNVVLRRVPITDELISTGNIMRPSKIKHNDIETVVLSFNQSTVNAKLANKSTFDEGESVFHAVRLRIIGGKPMMIDDSYFREEIVSGLNQKIASQSIYEYIQKTLGLKIIGSKMADRVVKAEKMDRDNLVLGDKNCIAQTQNWAYIDSGEIFEYTEIHFSPEFYVRTRFVPR</sequence>
<dbReference type="PANTHER" id="PTHR44846">
    <property type="entry name" value="MANNOSYL-D-GLYCERATE TRANSPORT/METABOLISM SYSTEM REPRESSOR MNGR-RELATED"/>
    <property type="match status" value="1"/>
</dbReference>
<feature type="domain" description="HTH gntR-type" evidence="4">
    <location>
        <begin position="4"/>
        <end position="72"/>
    </location>
</feature>
<evidence type="ECO:0000313" key="5">
    <source>
        <dbReference type="EMBL" id="HCS93355.1"/>
    </source>
</evidence>
<dbReference type="Pfam" id="PF00392">
    <property type="entry name" value="GntR"/>
    <property type="match status" value="1"/>
</dbReference>
<dbReference type="InterPro" id="IPR011663">
    <property type="entry name" value="UTRA"/>
</dbReference>
<dbReference type="GO" id="GO:0003677">
    <property type="term" value="F:DNA binding"/>
    <property type="evidence" value="ECO:0007669"/>
    <property type="project" value="UniProtKB-KW"/>
</dbReference>
<keyword evidence="2" id="KW-0238">DNA-binding</keyword>
<keyword evidence="3" id="KW-0804">Transcription</keyword>
<evidence type="ECO:0000313" key="6">
    <source>
        <dbReference type="Proteomes" id="UP000262195"/>
    </source>
</evidence>
<reference evidence="5 6" key="1">
    <citation type="journal article" date="2018" name="Nat. Biotechnol.">
        <title>A standardized bacterial taxonomy based on genome phylogeny substantially revises the tree of life.</title>
        <authorList>
            <person name="Parks D.H."/>
            <person name="Chuvochina M."/>
            <person name="Waite D.W."/>
            <person name="Rinke C."/>
            <person name="Skarshewski A."/>
            <person name="Chaumeil P.A."/>
            <person name="Hugenholtz P."/>
        </authorList>
    </citation>
    <scope>NUCLEOTIDE SEQUENCE [LARGE SCALE GENOMIC DNA]</scope>
    <source>
        <strain evidence="5">UBA11306</strain>
    </source>
</reference>
<dbReference type="PANTHER" id="PTHR44846:SF5">
    <property type="entry name" value="HTH-TYPE TRANSCRIPTIONAL REGULATOR GMUR"/>
    <property type="match status" value="1"/>
</dbReference>
<organism evidence="5 6">
    <name type="scientific">Bavariicoccus seileri</name>
    <dbReference type="NCBI Taxonomy" id="549685"/>
    <lineage>
        <taxon>Bacteria</taxon>
        <taxon>Bacillati</taxon>
        <taxon>Bacillota</taxon>
        <taxon>Bacilli</taxon>
        <taxon>Lactobacillales</taxon>
        <taxon>Enterococcaceae</taxon>
        <taxon>Bavariicoccus</taxon>
    </lineage>
</organism>
<dbReference type="EMBL" id="DQHO01000013">
    <property type="protein sequence ID" value="HCS93355.1"/>
    <property type="molecule type" value="Genomic_DNA"/>
</dbReference>
<dbReference type="GO" id="GO:0045892">
    <property type="term" value="P:negative regulation of DNA-templated transcription"/>
    <property type="evidence" value="ECO:0007669"/>
    <property type="project" value="TreeGrafter"/>
</dbReference>
<dbReference type="SUPFAM" id="SSF64288">
    <property type="entry name" value="Chorismate lyase-like"/>
    <property type="match status" value="1"/>
</dbReference>
<evidence type="ECO:0000259" key="4">
    <source>
        <dbReference type="PROSITE" id="PS50949"/>
    </source>
</evidence>
<evidence type="ECO:0000256" key="3">
    <source>
        <dbReference type="ARBA" id="ARBA00023163"/>
    </source>
</evidence>
<name>A0A3D4S3E5_9ENTE</name>